<feature type="transmembrane region" description="Helical" evidence="6">
    <location>
        <begin position="51"/>
        <end position="70"/>
    </location>
</feature>
<feature type="transmembrane region" description="Helical" evidence="6">
    <location>
        <begin position="338"/>
        <end position="361"/>
    </location>
</feature>
<name>A0ABW1NTL0_9ACTN</name>
<evidence type="ECO:0000313" key="8">
    <source>
        <dbReference type="Proteomes" id="UP001596137"/>
    </source>
</evidence>
<feature type="transmembrane region" description="Helical" evidence="6">
    <location>
        <begin position="410"/>
        <end position="432"/>
    </location>
</feature>
<dbReference type="Proteomes" id="UP001596137">
    <property type="component" value="Unassembled WGS sequence"/>
</dbReference>
<organism evidence="7 8">
    <name type="scientific">Sphaerisporangium aureirubrum</name>
    <dbReference type="NCBI Taxonomy" id="1544736"/>
    <lineage>
        <taxon>Bacteria</taxon>
        <taxon>Bacillati</taxon>
        <taxon>Actinomycetota</taxon>
        <taxon>Actinomycetes</taxon>
        <taxon>Streptosporangiales</taxon>
        <taxon>Streptosporangiaceae</taxon>
        <taxon>Sphaerisporangium</taxon>
    </lineage>
</organism>
<feature type="transmembrane region" description="Helical" evidence="6">
    <location>
        <begin position="192"/>
        <end position="211"/>
    </location>
</feature>
<dbReference type="InterPro" id="IPR050833">
    <property type="entry name" value="Poly_Biosynth_Transport"/>
</dbReference>
<evidence type="ECO:0000256" key="6">
    <source>
        <dbReference type="SAM" id="Phobius"/>
    </source>
</evidence>
<evidence type="ECO:0000256" key="4">
    <source>
        <dbReference type="ARBA" id="ARBA00022989"/>
    </source>
</evidence>
<evidence type="ECO:0000256" key="2">
    <source>
        <dbReference type="ARBA" id="ARBA00022475"/>
    </source>
</evidence>
<evidence type="ECO:0000256" key="5">
    <source>
        <dbReference type="ARBA" id="ARBA00023136"/>
    </source>
</evidence>
<reference evidence="8" key="1">
    <citation type="journal article" date="2019" name="Int. J. Syst. Evol. Microbiol.">
        <title>The Global Catalogue of Microorganisms (GCM) 10K type strain sequencing project: providing services to taxonomists for standard genome sequencing and annotation.</title>
        <authorList>
            <consortium name="The Broad Institute Genomics Platform"/>
            <consortium name="The Broad Institute Genome Sequencing Center for Infectious Disease"/>
            <person name="Wu L."/>
            <person name="Ma J."/>
        </authorList>
    </citation>
    <scope>NUCLEOTIDE SEQUENCE [LARGE SCALE GENOMIC DNA]</scope>
    <source>
        <strain evidence="8">JCM 30346</strain>
    </source>
</reference>
<comment type="subcellular location">
    <subcellularLocation>
        <location evidence="1">Cell membrane</location>
        <topology evidence="1">Multi-pass membrane protein</topology>
    </subcellularLocation>
</comment>
<feature type="transmembrane region" description="Helical" evidence="6">
    <location>
        <begin position="168"/>
        <end position="186"/>
    </location>
</feature>
<sequence>MTDLYTRIGAWVRPTARRQMRDFAVLGAAGQVEAGLSLAATAVLVRLTGATAAGEVLLAQSMAAVWALLWDARLGDTAQRFVPVQDAGAAGAGTWLFARLLRVDAVIGLAGAAAGITLATAAGRTGLSPPVPAALLLLALAYQGATSSRGTSAAGFAIAGRLEMLGRLRIGLAVVGCAATLTALVLGGPVAYLAAQVSVAAVATVWLAVLARRAVTAALGPAPREPQRVPAGLRRFAVTTSAATSLSLASDNGILTLAGLLGGPALVTYLKIAAAPGRLFLSTVSTVTAQLYPRLVAAAVRGDTAAVRRDVLRASLPLAVLGAAAAGLALPLTRPALALVYGPAYVTLTAATLVLLAAGCLRGTVVWAKVLPLAVGRPGVRLLAVAVDGVLVAAALLFALHLAGGPPAVTLAYALGSLTVAGLVAAGWFALLRPLVGLS</sequence>
<keyword evidence="2" id="KW-1003">Cell membrane</keyword>
<protein>
    <recommendedName>
        <fullName evidence="9">Polysaccharide biosynthesis protein</fullName>
    </recommendedName>
</protein>
<accession>A0ABW1NTL0</accession>
<feature type="transmembrane region" description="Helical" evidence="6">
    <location>
        <begin position="311"/>
        <end position="332"/>
    </location>
</feature>
<keyword evidence="5 6" id="KW-0472">Membrane</keyword>
<evidence type="ECO:0008006" key="9">
    <source>
        <dbReference type="Google" id="ProtNLM"/>
    </source>
</evidence>
<proteinExistence type="predicted"/>
<keyword evidence="3 6" id="KW-0812">Transmembrane</keyword>
<feature type="transmembrane region" description="Helical" evidence="6">
    <location>
        <begin position="23"/>
        <end position="45"/>
    </location>
</feature>
<comment type="caution">
    <text evidence="7">The sequence shown here is derived from an EMBL/GenBank/DDBJ whole genome shotgun (WGS) entry which is preliminary data.</text>
</comment>
<evidence type="ECO:0000256" key="1">
    <source>
        <dbReference type="ARBA" id="ARBA00004651"/>
    </source>
</evidence>
<evidence type="ECO:0000313" key="7">
    <source>
        <dbReference type="EMBL" id="MFC6086321.1"/>
    </source>
</evidence>
<keyword evidence="4 6" id="KW-1133">Transmembrane helix</keyword>
<dbReference type="RefSeq" id="WP_380761393.1">
    <property type="nucleotide sequence ID" value="NZ_JBHSRF010000083.1"/>
</dbReference>
<dbReference type="EMBL" id="JBHSRF010000083">
    <property type="protein sequence ID" value="MFC6086321.1"/>
    <property type="molecule type" value="Genomic_DNA"/>
</dbReference>
<keyword evidence="8" id="KW-1185">Reference proteome</keyword>
<dbReference type="PANTHER" id="PTHR30250:SF26">
    <property type="entry name" value="PSMA PROTEIN"/>
    <property type="match status" value="1"/>
</dbReference>
<gene>
    <name evidence="7" type="ORF">ACFP1K_34485</name>
</gene>
<evidence type="ECO:0000256" key="3">
    <source>
        <dbReference type="ARBA" id="ARBA00022692"/>
    </source>
</evidence>
<feature type="transmembrane region" description="Helical" evidence="6">
    <location>
        <begin position="382"/>
        <end position="404"/>
    </location>
</feature>
<dbReference type="PANTHER" id="PTHR30250">
    <property type="entry name" value="PST FAMILY PREDICTED COLANIC ACID TRANSPORTER"/>
    <property type="match status" value="1"/>
</dbReference>